<dbReference type="InterPro" id="IPR020449">
    <property type="entry name" value="Tscrpt_reg_AraC-type_HTH"/>
</dbReference>
<proteinExistence type="predicted"/>
<dbReference type="PROSITE" id="PS01124">
    <property type="entry name" value="HTH_ARAC_FAMILY_2"/>
    <property type="match status" value="1"/>
</dbReference>
<feature type="transmembrane region" description="Helical" evidence="5">
    <location>
        <begin position="12"/>
        <end position="34"/>
    </location>
</feature>
<protein>
    <submittedName>
        <fullName evidence="7">AraC family transcriptional regulator</fullName>
    </submittedName>
</protein>
<evidence type="ECO:0000256" key="1">
    <source>
        <dbReference type="ARBA" id="ARBA00023015"/>
    </source>
</evidence>
<keyword evidence="1" id="KW-0805">Transcription regulation</keyword>
<feature type="region of interest" description="Disordered" evidence="4">
    <location>
        <begin position="249"/>
        <end position="273"/>
    </location>
</feature>
<dbReference type="STRING" id="745411.B3C1_14550"/>
<dbReference type="SMART" id="SM00342">
    <property type="entry name" value="HTH_ARAC"/>
    <property type="match status" value="1"/>
</dbReference>
<evidence type="ECO:0000313" key="8">
    <source>
        <dbReference type="Proteomes" id="UP000006755"/>
    </source>
</evidence>
<dbReference type="GO" id="GO:0003700">
    <property type="term" value="F:DNA-binding transcription factor activity"/>
    <property type="evidence" value="ECO:0007669"/>
    <property type="project" value="InterPro"/>
</dbReference>
<keyword evidence="2" id="KW-0238">DNA-binding</keyword>
<name>K2IIF5_9GAMM</name>
<feature type="transmembrane region" description="Helical" evidence="5">
    <location>
        <begin position="41"/>
        <end position="62"/>
    </location>
</feature>
<evidence type="ECO:0000256" key="4">
    <source>
        <dbReference type="SAM" id="MobiDB-lite"/>
    </source>
</evidence>
<dbReference type="SUPFAM" id="SSF46689">
    <property type="entry name" value="Homeodomain-like"/>
    <property type="match status" value="1"/>
</dbReference>
<dbReference type="EMBL" id="AMRI01000022">
    <property type="protein sequence ID" value="EKE69916.1"/>
    <property type="molecule type" value="Genomic_DNA"/>
</dbReference>
<feature type="transmembrane region" description="Helical" evidence="5">
    <location>
        <begin position="153"/>
        <end position="174"/>
    </location>
</feature>
<evidence type="ECO:0000256" key="2">
    <source>
        <dbReference type="ARBA" id="ARBA00023125"/>
    </source>
</evidence>
<comment type="caution">
    <text evidence="7">The sequence shown here is derived from an EMBL/GenBank/DDBJ whole genome shotgun (WGS) entry which is preliminary data.</text>
</comment>
<feature type="transmembrane region" description="Helical" evidence="5">
    <location>
        <begin position="106"/>
        <end position="125"/>
    </location>
</feature>
<dbReference type="eggNOG" id="COG2207">
    <property type="taxonomic scope" value="Bacteria"/>
</dbReference>
<organism evidence="7 8">
    <name type="scientific">Gallaecimonas xiamenensis 3-C-1</name>
    <dbReference type="NCBI Taxonomy" id="745411"/>
    <lineage>
        <taxon>Bacteria</taxon>
        <taxon>Pseudomonadati</taxon>
        <taxon>Pseudomonadota</taxon>
        <taxon>Gammaproteobacteria</taxon>
        <taxon>Enterobacterales</taxon>
        <taxon>Gallaecimonadaceae</taxon>
        <taxon>Gallaecimonas</taxon>
    </lineage>
</organism>
<dbReference type="PRINTS" id="PR00032">
    <property type="entry name" value="HTHARAC"/>
</dbReference>
<dbReference type="Proteomes" id="UP000006755">
    <property type="component" value="Unassembled WGS sequence"/>
</dbReference>
<feature type="transmembrane region" description="Helical" evidence="5">
    <location>
        <begin position="68"/>
        <end position="90"/>
    </location>
</feature>
<evidence type="ECO:0000259" key="6">
    <source>
        <dbReference type="PROSITE" id="PS01124"/>
    </source>
</evidence>
<dbReference type="InterPro" id="IPR018060">
    <property type="entry name" value="HTH_AraC"/>
</dbReference>
<keyword evidence="8" id="KW-1185">Reference proteome</keyword>
<feature type="domain" description="HTH araC/xylS-type" evidence="6">
    <location>
        <begin position="284"/>
        <end position="385"/>
    </location>
</feature>
<dbReference type="PANTHER" id="PTHR43280:SF29">
    <property type="entry name" value="ARAC-FAMILY TRANSCRIPTIONAL REGULATOR"/>
    <property type="match status" value="1"/>
</dbReference>
<dbReference type="GO" id="GO:0043565">
    <property type="term" value="F:sequence-specific DNA binding"/>
    <property type="evidence" value="ECO:0007669"/>
    <property type="project" value="InterPro"/>
</dbReference>
<keyword evidence="3" id="KW-0804">Transcription</keyword>
<dbReference type="InterPro" id="IPR018062">
    <property type="entry name" value="HTH_AraC-typ_CS"/>
</dbReference>
<dbReference type="PROSITE" id="PS00041">
    <property type="entry name" value="HTH_ARAC_FAMILY_1"/>
    <property type="match status" value="1"/>
</dbReference>
<gene>
    <name evidence="7" type="ORF">B3C1_14550</name>
</gene>
<dbReference type="PANTHER" id="PTHR43280">
    <property type="entry name" value="ARAC-FAMILY TRANSCRIPTIONAL REGULATOR"/>
    <property type="match status" value="1"/>
</dbReference>
<evidence type="ECO:0000256" key="3">
    <source>
        <dbReference type="ARBA" id="ARBA00023163"/>
    </source>
</evidence>
<dbReference type="RefSeq" id="WP_008485749.1">
    <property type="nucleotide sequence ID" value="NZ_AMRI01000022.1"/>
</dbReference>
<sequence>MQGLLDRELTLHLNSLVILLGVAMGLGLAFYMWCHAAAGKAARLCLGLMMAVVGVLALTYVLRRESLGLGLVLLTLTSLQMALGPLLYLYTRILTQDGFRWQRRQLWHFLPVLLLGLLWLGQLPLAEDGVLTLSCATIGPCDLLNQSRFVHRAFTWMSLLAYGWWSLTLLKPYGERIRACYSDIEGINLAWLQLLVRSFLGLTVLAMAMELGHHLGLPLDLNGAQLQAWGPLLWSVLIVHYGLRQQGASKGSPPDAPAAQAEPRKYQTSSLTKSDAGQLWERLQRLMVKEAPYLEHGLKISELAARLDVPPHHLSETINGLAGQSFYDYINQFRLDQALRLLADPAFGHLSVTEVGFEAGFNSNSTFFAHFKKRYNQTPSAYRRQLQPAEAG</sequence>
<keyword evidence="5" id="KW-1133">Transmembrane helix</keyword>
<dbReference type="InterPro" id="IPR009057">
    <property type="entry name" value="Homeodomain-like_sf"/>
</dbReference>
<feature type="transmembrane region" description="Helical" evidence="5">
    <location>
        <begin position="186"/>
        <end position="206"/>
    </location>
</feature>
<dbReference type="Pfam" id="PF12833">
    <property type="entry name" value="HTH_18"/>
    <property type="match status" value="1"/>
</dbReference>
<keyword evidence="5" id="KW-0812">Transmembrane</keyword>
<dbReference type="AlphaFoldDB" id="K2IIF5"/>
<evidence type="ECO:0000313" key="7">
    <source>
        <dbReference type="EMBL" id="EKE69916.1"/>
    </source>
</evidence>
<reference evidence="7 8" key="1">
    <citation type="journal article" date="2012" name="J. Bacteriol.">
        <title>Genome Sequence of Gallaecimonas xiamenensis Type Strain 3-C-1.</title>
        <authorList>
            <person name="Lai Q."/>
            <person name="Wang L."/>
            <person name="Wang W."/>
            <person name="Shao Z."/>
        </authorList>
    </citation>
    <scope>NUCLEOTIDE SEQUENCE [LARGE SCALE GENOMIC DNA]</scope>
    <source>
        <strain evidence="7 8">3-C-1</strain>
    </source>
</reference>
<accession>K2IIF5</accession>
<dbReference type="OrthoDB" id="5701903at2"/>
<keyword evidence="5" id="KW-0472">Membrane</keyword>
<feature type="transmembrane region" description="Helical" evidence="5">
    <location>
        <begin position="226"/>
        <end position="243"/>
    </location>
</feature>
<evidence type="ECO:0000256" key="5">
    <source>
        <dbReference type="SAM" id="Phobius"/>
    </source>
</evidence>
<dbReference type="Gene3D" id="1.10.10.60">
    <property type="entry name" value="Homeodomain-like"/>
    <property type="match status" value="2"/>
</dbReference>